<evidence type="ECO:0000313" key="2">
    <source>
        <dbReference type="WBParaSite" id="jg12129"/>
    </source>
</evidence>
<dbReference type="WBParaSite" id="jg12129">
    <property type="protein sequence ID" value="jg12129"/>
    <property type="gene ID" value="jg12129"/>
</dbReference>
<protein>
    <submittedName>
        <fullName evidence="2">MULE transposase domain-containing protein</fullName>
    </submittedName>
</protein>
<dbReference type="Proteomes" id="UP000887574">
    <property type="component" value="Unplaced"/>
</dbReference>
<dbReference type="AlphaFoldDB" id="A0A915CT14"/>
<keyword evidence="1" id="KW-1185">Reference proteome</keyword>
<name>A0A915CT14_9BILA</name>
<accession>A0A915CT14</accession>
<reference evidence="2" key="1">
    <citation type="submission" date="2022-11" db="UniProtKB">
        <authorList>
            <consortium name="WormBaseParasite"/>
        </authorList>
    </citation>
    <scope>IDENTIFICATION</scope>
</reference>
<proteinExistence type="predicted"/>
<evidence type="ECO:0000313" key="1">
    <source>
        <dbReference type="Proteomes" id="UP000887574"/>
    </source>
</evidence>
<sequence>MVSVFPEAAKNYTFAKNDPELFLLGDEFDQSGNRLLLLVAQATKIGQEPDFIPSSVSIDFEMAVISALEVVFLESEVWGCFFVQQAMINKLNSAGLKGRYETEPDFAVKCRMITAMAFVKPEDVMPVFAELEELLPEELDPILDWFQKYYIGFVNRRGNMVVPMFAHSLWNVYERTLNGNHRTNNYAEAANHRIQMELDVCHPGFWNFVNCLKKVQQGRDQKYLQWQAGKRPKGKRTVYKEADARILRIVEEYEERSTEDF</sequence>
<organism evidence="1 2">
    <name type="scientific">Ditylenchus dipsaci</name>
    <dbReference type="NCBI Taxonomy" id="166011"/>
    <lineage>
        <taxon>Eukaryota</taxon>
        <taxon>Metazoa</taxon>
        <taxon>Ecdysozoa</taxon>
        <taxon>Nematoda</taxon>
        <taxon>Chromadorea</taxon>
        <taxon>Rhabditida</taxon>
        <taxon>Tylenchina</taxon>
        <taxon>Tylenchomorpha</taxon>
        <taxon>Sphaerularioidea</taxon>
        <taxon>Anguinidae</taxon>
        <taxon>Anguininae</taxon>
        <taxon>Ditylenchus</taxon>
    </lineage>
</organism>